<evidence type="ECO:0000256" key="3">
    <source>
        <dbReference type="ARBA" id="ARBA00023315"/>
    </source>
</evidence>
<dbReference type="InterPro" id="IPR001451">
    <property type="entry name" value="Hexapep"/>
</dbReference>
<dbReference type="InterPro" id="IPR051159">
    <property type="entry name" value="Hexapeptide_acetyltransf"/>
</dbReference>
<evidence type="ECO:0000313" key="5">
    <source>
        <dbReference type="EMBL" id="SUW63093.1"/>
    </source>
</evidence>
<dbReference type="Proteomes" id="UP000255528">
    <property type="component" value="Unassembled WGS sequence"/>
</dbReference>
<keyword evidence="4" id="KW-1133">Transmembrane helix</keyword>
<evidence type="ECO:0000313" key="6">
    <source>
        <dbReference type="Proteomes" id="UP000255528"/>
    </source>
</evidence>
<keyword evidence="4" id="KW-0812">Transmembrane</keyword>
<keyword evidence="2" id="KW-0677">Repeat</keyword>
<keyword evidence="4" id="KW-0472">Membrane</keyword>
<dbReference type="Pfam" id="PF00132">
    <property type="entry name" value="Hexapep"/>
    <property type="match status" value="1"/>
</dbReference>
<dbReference type="PANTHER" id="PTHR23416">
    <property type="entry name" value="SIALIC ACID SYNTHASE-RELATED"/>
    <property type="match status" value="1"/>
</dbReference>
<evidence type="ECO:0000256" key="1">
    <source>
        <dbReference type="ARBA" id="ARBA00022679"/>
    </source>
</evidence>
<evidence type="ECO:0000256" key="4">
    <source>
        <dbReference type="SAM" id="Phobius"/>
    </source>
</evidence>
<dbReference type="RefSeq" id="WP_256682649.1">
    <property type="nucleotide sequence ID" value="NZ_UIGI01000001.1"/>
</dbReference>
<dbReference type="GO" id="GO:0016747">
    <property type="term" value="F:acyltransferase activity, transferring groups other than amino-acyl groups"/>
    <property type="evidence" value="ECO:0007669"/>
    <property type="project" value="UniProtKB-ARBA"/>
</dbReference>
<gene>
    <name evidence="5" type="ORF">NCTC12119_01568</name>
</gene>
<dbReference type="Gene3D" id="2.160.10.10">
    <property type="entry name" value="Hexapeptide repeat proteins"/>
    <property type="match status" value="1"/>
</dbReference>
<feature type="transmembrane region" description="Helical" evidence="4">
    <location>
        <begin position="21"/>
        <end position="40"/>
    </location>
</feature>
<dbReference type="EMBL" id="UIGI01000001">
    <property type="protein sequence ID" value="SUW63093.1"/>
    <property type="molecule type" value="Genomic_DNA"/>
</dbReference>
<dbReference type="PROSITE" id="PS00101">
    <property type="entry name" value="HEXAPEP_TRANSFERASES"/>
    <property type="match status" value="1"/>
</dbReference>
<keyword evidence="3 5" id="KW-0012">Acyltransferase</keyword>
<evidence type="ECO:0000256" key="2">
    <source>
        <dbReference type="ARBA" id="ARBA00022737"/>
    </source>
</evidence>
<dbReference type="SUPFAM" id="SSF51161">
    <property type="entry name" value="Trimeric LpxA-like enzymes"/>
    <property type="match status" value="1"/>
</dbReference>
<dbReference type="InterPro" id="IPR011004">
    <property type="entry name" value="Trimer_LpxA-like_sf"/>
</dbReference>
<sequence>MKKLKQFIMSASDMLNMIQHYGILGLIKLIFDKFITFFIFKNARIIRRPFDVRGKKKMSIGPGLTTGRYCRLEAHGVDDQYSLVIGRDCQINDSVHIAAAESVKLGDNVLIASRVFITDLNHGVYKGDLQSHPDIICNERTLHTNPVDIGSNVWLGEGVVVLPGVSIGSSSIIGANSVVTRSIPANSIAVGNPAKIIKHFDFNLNKWVSVND</sequence>
<organism evidence="5 6">
    <name type="scientific">Buttiauxella agrestis</name>
    <dbReference type="NCBI Taxonomy" id="82977"/>
    <lineage>
        <taxon>Bacteria</taxon>
        <taxon>Pseudomonadati</taxon>
        <taxon>Pseudomonadota</taxon>
        <taxon>Gammaproteobacteria</taxon>
        <taxon>Enterobacterales</taxon>
        <taxon>Enterobacteriaceae</taxon>
        <taxon>Buttiauxella</taxon>
    </lineage>
</organism>
<dbReference type="EC" id="2.3.1.-" evidence="5"/>
<protein>
    <submittedName>
        <fullName evidence="5">Acetyltransferase SA2342</fullName>
        <ecNumber evidence="5">2.3.1.-</ecNumber>
    </submittedName>
</protein>
<dbReference type="CDD" id="cd04647">
    <property type="entry name" value="LbH_MAT_like"/>
    <property type="match status" value="1"/>
</dbReference>
<keyword evidence="1 5" id="KW-0808">Transferase</keyword>
<dbReference type="PANTHER" id="PTHR23416:SF78">
    <property type="entry name" value="LIPOPOLYSACCHARIDE BIOSYNTHESIS O-ACETYL TRANSFERASE WBBJ-RELATED"/>
    <property type="match status" value="1"/>
</dbReference>
<accession>A0A381C819</accession>
<dbReference type="AlphaFoldDB" id="A0A381C819"/>
<proteinExistence type="predicted"/>
<reference evidence="5 6" key="1">
    <citation type="submission" date="2018-06" db="EMBL/GenBank/DDBJ databases">
        <authorList>
            <consortium name="Pathogen Informatics"/>
            <person name="Doyle S."/>
        </authorList>
    </citation>
    <scope>NUCLEOTIDE SEQUENCE [LARGE SCALE GENOMIC DNA]</scope>
    <source>
        <strain evidence="5 6">NCTC12119</strain>
    </source>
</reference>
<dbReference type="InterPro" id="IPR018357">
    <property type="entry name" value="Hexapep_transf_CS"/>
</dbReference>
<name>A0A381C819_9ENTR</name>